<dbReference type="GO" id="GO:0051087">
    <property type="term" value="F:protein-folding chaperone binding"/>
    <property type="evidence" value="ECO:0007669"/>
    <property type="project" value="TreeGrafter"/>
</dbReference>
<dbReference type="InterPro" id="IPR008971">
    <property type="entry name" value="HSP40/DnaJ_pept-bd"/>
</dbReference>
<dbReference type="SMART" id="SM00271">
    <property type="entry name" value="DnaJ"/>
    <property type="match status" value="1"/>
</dbReference>
<feature type="compositionally biased region" description="Low complexity" evidence="2">
    <location>
        <begin position="148"/>
        <end position="174"/>
    </location>
</feature>
<gene>
    <name evidence="4" type="ORF">DI09_79p130</name>
</gene>
<dbReference type="Pfam" id="PF00226">
    <property type="entry name" value="DnaJ"/>
    <property type="match status" value="1"/>
</dbReference>
<comment type="caution">
    <text evidence="4">The sequence shown here is derived from an EMBL/GenBank/DDBJ whole genome shotgun (WGS) entry which is preliminary data.</text>
</comment>
<dbReference type="GeneID" id="25260824"/>
<organism evidence="4 5">
    <name type="scientific">Mitosporidium daphniae</name>
    <dbReference type="NCBI Taxonomy" id="1485682"/>
    <lineage>
        <taxon>Eukaryota</taxon>
        <taxon>Fungi</taxon>
        <taxon>Fungi incertae sedis</taxon>
        <taxon>Microsporidia</taxon>
        <taxon>Mitosporidium</taxon>
    </lineage>
</organism>
<sequence length="352" mass="38167">MGKDYYKILGITRGASPEELKKAYKKAALKYHPDKNKDPSAEDIFRDIAEAYDVLSDPEKKTIYDEYGEEGLKGGIPQSYASQGGFPAGSTFHFSGFPGRQPGGGYAFTQDPRDIFANLFGNSSPFFSGGAGGDADFESFFSQAGAMPSSTRRGASQSSRRGPSQQSAAASSPQQIIHKVGVSLEDLFAGVTKKMKIKRQIQNPSTRAVTYEEKIVSIDIKPGWKAGTKITFPKEGDQIPGMTPSDVVFTIEEKPHAQFKREGNDLHHTVKISLLQALTGAMISVPTIEGQPLAVRLSPIVRAGDTKTLQGYGMPISKTPEQRGALILKFDVIFPTALTETQKEALKSILPQ</sequence>
<dbReference type="FunFam" id="2.60.260.20:FF:000002">
    <property type="entry name" value="Dnaj homolog subfamily b member"/>
    <property type="match status" value="1"/>
</dbReference>
<dbReference type="VEuPathDB" id="MicrosporidiaDB:DI09_79p130"/>
<evidence type="ECO:0000313" key="5">
    <source>
        <dbReference type="Proteomes" id="UP000029725"/>
    </source>
</evidence>
<dbReference type="Gene3D" id="2.60.260.20">
    <property type="entry name" value="Urease metallochaperone UreE, N-terminal domain"/>
    <property type="match status" value="2"/>
</dbReference>
<dbReference type="PANTHER" id="PTHR24078:SF553">
    <property type="entry name" value="DNAJ HOMOLOG SUBFAMILY B MEMBER 5"/>
    <property type="match status" value="1"/>
</dbReference>
<dbReference type="EMBL" id="JMKJ01000589">
    <property type="protein sequence ID" value="KGG50290.1"/>
    <property type="molecule type" value="Genomic_DNA"/>
</dbReference>
<dbReference type="Gene3D" id="1.10.287.110">
    <property type="entry name" value="DnaJ domain"/>
    <property type="match status" value="1"/>
</dbReference>
<dbReference type="InterPro" id="IPR051339">
    <property type="entry name" value="DnaJ_subfamily_B"/>
</dbReference>
<dbReference type="GO" id="GO:0051082">
    <property type="term" value="F:unfolded protein binding"/>
    <property type="evidence" value="ECO:0007669"/>
    <property type="project" value="InterPro"/>
</dbReference>
<reference evidence="4 5" key="1">
    <citation type="submission" date="2014-04" db="EMBL/GenBank/DDBJ databases">
        <title>A new species of microsporidia sheds light on the evolution of extreme parasitism.</title>
        <authorList>
            <person name="Haag K.L."/>
            <person name="James T.Y."/>
            <person name="Larsson R."/>
            <person name="Schaer T.M."/>
            <person name="Refardt D."/>
            <person name="Pombert J.-F."/>
            <person name="Ebert D."/>
        </authorList>
    </citation>
    <scope>NUCLEOTIDE SEQUENCE [LARGE SCALE GENOMIC DNA]</scope>
    <source>
        <strain evidence="4 5">UGP3</strain>
        <tissue evidence="4">Spores</tissue>
    </source>
</reference>
<evidence type="ECO:0000256" key="2">
    <source>
        <dbReference type="SAM" id="MobiDB-lite"/>
    </source>
</evidence>
<accession>A0A098VMV0</accession>
<dbReference type="RefSeq" id="XP_013236717.1">
    <property type="nucleotide sequence ID" value="XM_013381263.1"/>
</dbReference>
<dbReference type="Pfam" id="PF01556">
    <property type="entry name" value="DnaJ_C"/>
    <property type="match status" value="1"/>
</dbReference>
<proteinExistence type="predicted"/>
<dbReference type="SUPFAM" id="SSF49493">
    <property type="entry name" value="HSP40/DnaJ peptide-binding domain"/>
    <property type="match status" value="2"/>
</dbReference>
<dbReference type="AlphaFoldDB" id="A0A098VMV0"/>
<evidence type="ECO:0000256" key="1">
    <source>
        <dbReference type="ARBA" id="ARBA00023186"/>
    </source>
</evidence>
<keyword evidence="5" id="KW-1185">Reference proteome</keyword>
<dbReference type="InterPro" id="IPR001623">
    <property type="entry name" value="DnaJ_domain"/>
</dbReference>
<protein>
    <submittedName>
        <fullName evidence="4">DnaJ-like subfamily protein</fullName>
    </submittedName>
</protein>
<evidence type="ECO:0000313" key="4">
    <source>
        <dbReference type="EMBL" id="KGG50290.1"/>
    </source>
</evidence>
<feature type="region of interest" description="Disordered" evidence="2">
    <location>
        <begin position="146"/>
        <end position="174"/>
    </location>
</feature>
<name>A0A098VMV0_9MICR</name>
<dbReference type="InterPro" id="IPR018253">
    <property type="entry name" value="DnaJ_domain_CS"/>
</dbReference>
<feature type="domain" description="J" evidence="3">
    <location>
        <begin position="4"/>
        <end position="68"/>
    </location>
</feature>
<dbReference type="PRINTS" id="PR00625">
    <property type="entry name" value="JDOMAIN"/>
</dbReference>
<dbReference type="PROSITE" id="PS00636">
    <property type="entry name" value="DNAJ_1"/>
    <property type="match status" value="1"/>
</dbReference>
<dbReference type="GO" id="GO:0006457">
    <property type="term" value="P:protein folding"/>
    <property type="evidence" value="ECO:0007669"/>
    <property type="project" value="InterPro"/>
</dbReference>
<dbReference type="CDD" id="cd06257">
    <property type="entry name" value="DnaJ"/>
    <property type="match status" value="1"/>
</dbReference>
<dbReference type="HOGENOM" id="CLU_017633_10_2_1"/>
<keyword evidence="1" id="KW-0143">Chaperone</keyword>
<dbReference type="SUPFAM" id="SSF46565">
    <property type="entry name" value="Chaperone J-domain"/>
    <property type="match status" value="1"/>
</dbReference>
<dbReference type="CDD" id="cd10747">
    <property type="entry name" value="DnaJ_C"/>
    <property type="match status" value="1"/>
</dbReference>
<dbReference type="Proteomes" id="UP000029725">
    <property type="component" value="Unassembled WGS sequence"/>
</dbReference>
<dbReference type="OrthoDB" id="10250354at2759"/>
<dbReference type="InterPro" id="IPR036869">
    <property type="entry name" value="J_dom_sf"/>
</dbReference>
<dbReference type="PANTHER" id="PTHR24078">
    <property type="entry name" value="DNAJ HOMOLOG SUBFAMILY C MEMBER"/>
    <property type="match status" value="1"/>
</dbReference>
<dbReference type="GO" id="GO:0005829">
    <property type="term" value="C:cytosol"/>
    <property type="evidence" value="ECO:0007669"/>
    <property type="project" value="TreeGrafter"/>
</dbReference>
<dbReference type="InterPro" id="IPR002939">
    <property type="entry name" value="DnaJ_C"/>
</dbReference>
<evidence type="ECO:0000259" key="3">
    <source>
        <dbReference type="PROSITE" id="PS50076"/>
    </source>
</evidence>
<dbReference type="FunFam" id="2.60.260.20:FF:000013">
    <property type="entry name" value="DnaJ subfamily B member 11"/>
    <property type="match status" value="1"/>
</dbReference>
<dbReference type="PROSITE" id="PS50076">
    <property type="entry name" value="DNAJ_2"/>
    <property type="match status" value="1"/>
</dbReference>